<evidence type="ECO:0000313" key="4">
    <source>
        <dbReference type="EMBL" id="KAL3693100.1"/>
    </source>
</evidence>
<comment type="caution">
    <text evidence="4">The sequence shown here is derived from an EMBL/GenBank/DDBJ whole genome shotgun (WGS) entry which is preliminary data.</text>
</comment>
<name>A0ABD3HS51_9MARC</name>
<reference evidence="4 5" key="1">
    <citation type="submission" date="2024-09" db="EMBL/GenBank/DDBJ databases">
        <title>Chromosome-scale assembly of Riccia sorocarpa.</title>
        <authorList>
            <person name="Paukszto L."/>
        </authorList>
    </citation>
    <scope>NUCLEOTIDE SEQUENCE [LARGE SCALE GENOMIC DNA]</scope>
    <source>
        <strain evidence="4">LP-2024</strain>
        <tissue evidence="4">Aerial parts of the thallus</tissue>
    </source>
</reference>
<proteinExistence type="predicted"/>
<dbReference type="Proteomes" id="UP001633002">
    <property type="component" value="Unassembled WGS sequence"/>
</dbReference>
<feature type="compositionally biased region" description="Low complexity" evidence="1">
    <location>
        <begin position="921"/>
        <end position="946"/>
    </location>
</feature>
<protein>
    <recommendedName>
        <fullName evidence="6">Reverse transcriptase domain-containing protein</fullName>
    </recommendedName>
</protein>
<sequence>MLMRITGGNLSLLVTKEAPYIIAVEVDGTVRVCGGIVQENPPSWGLDRSDHWPGQELLNGLFASSASGTGVHVYVLDTVLRKVRDERERKRREEGDLAAEVHWRRERLDDETSAEEVAALHKLEQKLKDRDLQEVRMWKIPSREKWLNEDTAPSRYFFTKLRARWARDSLEALTTEDGSVTTDKSEISSEVHSFFQILYSVEDESVERVEAREEAVGLTQNKLSPEESSAVSRLPDMEEVKGVVFSMKTNKAPGGDGLTIEVVKLCWSFIADDCLRMVHTVWAKRRLLKSDLQAVIRLIHKGGDRKLLGNWRPISLMKLTYKIVTKLLANRVKIVLPTLVDMQQTGFVMGRRITDNVLSLKIGQEWAKWSNQKALFLKLDFIKAYDRVDYKYLGRTLEMMGFDRQFFNEGRIAGFQIEPGHTLVHKLFADDTGVCIEARQEIFTELLDILKRFELASGARINLTKSLIMPLGIEKVPDWAVQAGCVIAEEGVIFKYLGVVAGVNLPRNACSQEIVRRMKNRLFRWEHHLLSWEARIEGDVDEACCRSSRWQAGGVDTYGQIHVVWFAASKQLTLIQEECCLPSSLPITSLKRIWSVMGKDHPDFKQVEKVAREKGLKCLRDCGLDQGMVRTSWLQHFDTDDDVVDGDVGSIRAWLKTVRVQEIGLAEVDGWTWADGWTVGQTWSRPVKQWVKLQLDGPRDQSKLSDYWLTTEVSTQWDWRWKKLWNSQVLIKHKLWLWRLLQFGLPTLERAAKWQVSDGVCTFCHRDQETVEHLMWSCPRLRFRTQWIGEAVLGQGIGFPSFLQVLDMALDGGSTNPVPLLILSEHCKSSWLERNQAVFNEEISQKHPKAIISTVAAQTRAFEKRLSGSRLIEFVIKAHQDFSLFQRTLQVCVQGQLRARCIIQSPTSGALHTTQNRTADDSLSSFSSSSSGSSTSSDDSSSQGSE</sequence>
<dbReference type="InterPro" id="IPR026960">
    <property type="entry name" value="RVT-Znf"/>
</dbReference>
<feature type="domain" description="Reverse transcriptase zinc-binding" evidence="3">
    <location>
        <begin position="710"/>
        <end position="780"/>
    </location>
</feature>
<organism evidence="4 5">
    <name type="scientific">Riccia sorocarpa</name>
    <dbReference type="NCBI Taxonomy" id="122646"/>
    <lineage>
        <taxon>Eukaryota</taxon>
        <taxon>Viridiplantae</taxon>
        <taxon>Streptophyta</taxon>
        <taxon>Embryophyta</taxon>
        <taxon>Marchantiophyta</taxon>
        <taxon>Marchantiopsida</taxon>
        <taxon>Marchantiidae</taxon>
        <taxon>Marchantiales</taxon>
        <taxon>Ricciaceae</taxon>
        <taxon>Riccia</taxon>
    </lineage>
</organism>
<accession>A0ABD3HS51</accession>
<dbReference type="Pfam" id="PF13966">
    <property type="entry name" value="zf-RVT"/>
    <property type="match status" value="1"/>
</dbReference>
<evidence type="ECO:0000259" key="2">
    <source>
        <dbReference type="Pfam" id="PF00078"/>
    </source>
</evidence>
<keyword evidence="5" id="KW-1185">Reference proteome</keyword>
<dbReference type="AlphaFoldDB" id="A0ABD3HS51"/>
<dbReference type="Pfam" id="PF00078">
    <property type="entry name" value="RVT_1"/>
    <property type="match status" value="1"/>
</dbReference>
<evidence type="ECO:0008006" key="6">
    <source>
        <dbReference type="Google" id="ProtNLM"/>
    </source>
</evidence>
<evidence type="ECO:0000259" key="3">
    <source>
        <dbReference type="Pfam" id="PF13966"/>
    </source>
</evidence>
<dbReference type="CDD" id="cd01650">
    <property type="entry name" value="RT_nLTR_like"/>
    <property type="match status" value="1"/>
</dbReference>
<dbReference type="InterPro" id="IPR000477">
    <property type="entry name" value="RT_dom"/>
</dbReference>
<gene>
    <name evidence="4" type="ORF">R1sor_006751</name>
</gene>
<evidence type="ECO:0000313" key="5">
    <source>
        <dbReference type="Proteomes" id="UP001633002"/>
    </source>
</evidence>
<evidence type="ECO:0000256" key="1">
    <source>
        <dbReference type="SAM" id="MobiDB-lite"/>
    </source>
</evidence>
<feature type="region of interest" description="Disordered" evidence="1">
    <location>
        <begin position="911"/>
        <end position="946"/>
    </location>
</feature>
<dbReference type="PANTHER" id="PTHR19446">
    <property type="entry name" value="REVERSE TRANSCRIPTASES"/>
    <property type="match status" value="1"/>
</dbReference>
<dbReference type="EMBL" id="JBJQOH010000003">
    <property type="protein sequence ID" value="KAL3693100.1"/>
    <property type="molecule type" value="Genomic_DNA"/>
</dbReference>
<feature type="domain" description="Reverse transcriptase" evidence="2">
    <location>
        <begin position="299"/>
        <end position="405"/>
    </location>
</feature>